<sequence length="148" mass="16697">MQDTWQFQIRITVSDERASALRADPEAKSYAPLHDLLSRHNAALVCQFDAFAGYVAEAERAGTQDYPLYEWTRQTIDNPEKKAKYLRSFTVYVDGEQVYARETADSLEAALASLSKQDREAGIDRVFRYDTNPANNPQPPHASGGEPR</sequence>
<reference evidence="3 4" key="1">
    <citation type="journal article" date="2018" name="Int. J. Syst. Evol. Microbiol.">
        <title>Paraburkholderia azotifigens sp. nov., a nitrogen-fixing bacterium isolated from paddy soil.</title>
        <authorList>
            <person name="Choi G.M."/>
            <person name="Im W.T."/>
        </authorList>
    </citation>
    <scope>NUCLEOTIDE SEQUENCE [LARGE SCALE GENOMIC DNA]</scope>
    <source>
        <strain evidence="3 4">NF 2-5-3</strain>
    </source>
</reference>
<dbReference type="AlphaFoldDB" id="A0A5C6V4U6"/>
<evidence type="ECO:0000313" key="2">
    <source>
        <dbReference type="EMBL" id="MEM5343127.1"/>
    </source>
</evidence>
<dbReference type="EMBL" id="JAZHGA010000021">
    <property type="protein sequence ID" value="MEM5343127.1"/>
    <property type="molecule type" value="Genomic_DNA"/>
</dbReference>
<protein>
    <submittedName>
        <fullName evidence="3">Uncharacterized protein</fullName>
    </submittedName>
</protein>
<feature type="region of interest" description="Disordered" evidence="1">
    <location>
        <begin position="123"/>
        <end position="148"/>
    </location>
</feature>
<keyword evidence="5" id="KW-1185">Reference proteome</keyword>
<dbReference type="Proteomes" id="UP000321776">
    <property type="component" value="Unassembled WGS sequence"/>
</dbReference>
<dbReference type="EMBL" id="VOQS01000005">
    <property type="protein sequence ID" value="TXC80089.1"/>
    <property type="molecule type" value="Genomic_DNA"/>
</dbReference>
<comment type="caution">
    <text evidence="3">The sequence shown here is derived from an EMBL/GenBank/DDBJ whole genome shotgun (WGS) entry which is preliminary data.</text>
</comment>
<organism evidence="3 4">
    <name type="scientific">Paraburkholderia azotifigens</name>
    <dbReference type="NCBI Taxonomy" id="2057004"/>
    <lineage>
        <taxon>Bacteria</taxon>
        <taxon>Pseudomonadati</taxon>
        <taxon>Pseudomonadota</taxon>
        <taxon>Betaproteobacteria</taxon>
        <taxon>Burkholderiales</taxon>
        <taxon>Burkholderiaceae</taxon>
        <taxon>Paraburkholderia</taxon>
    </lineage>
</organism>
<evidence type="ECO:0000313" key="5">
    <source>
        <dbReference type="Proteomes" id="UP001481677"/>
    </source>
</evidence>
<dbReference type="Proteomes" id="UP001481677">
    <property type="component" value="Unassembled WGS sequence"/>
</dbReference>
<evidence type="ECO:0000256" key="1">
    <source>
        <dbReference type="SAM" id="MobiDB-lite"/>
    </source>
</evidence>
<reference evidence="3" key="2">
    <citation type="submission" date="2019-08" db="EMBL/GenBank/DDBJ databases">
        <authorList>
            <person name="Im W.-T."/>
        </authorList>
    </citation>
    <scope>NUCLEOTIDE SEQUENCE</scope>
    <source>
        <strain evidence="3">NF 2-5-3</strain>
    </source>
</reference>
<proteinExistence type="predicted"/>
<name>A0A5C6V4U6_9BURK</name>
<evidence type="ECO:0000313" key="4">
    <source>
        <dbReference type="Proteomes" id="UP000321776"/>
    </source>
</evidence>
<evidence type="ECO:0000313" key="3">
    <source>
        <dbReference type="EMBL" id="TXC80089.1"/>
    </source>
</evidence>
<dbReference type="RefSeq" id="WP_147237617.1">
    <property type="nucleotide sequence ID" value="NZ_JAZHFZ010000021.1"/>
</dbReference>
<gene>
    <name evidence="3" type="ORF">FRZ40_37915</name>
    <name evidence="2" type="ORF">V4C56_26315</name>
</gene>
<accession>A0A5C6V4U6</accession>
<reference evidence="2 5" key="3">
    <citation type="submission" date="2024-01" db="EMBL/GenBank/DDBJ databases">
        <title>The diversity of rhizobia nodulating Mimosa spp. in eleven states of Brazil covering several biomes is determined by host plant, location, and edaphic factors.</title>
        <authorList>
            <person name="Rouws L."/>
            <person name="Barauna A."/>
            <person name="Beukes C."/>
            <person name="De Faria S.M."/>
            <person name="Gross E."/>
            <person name="Dos Reis Junior F.B."/>
            <person name="Simon M."/>
            <person name="Maluk M."/>
            <person name="Odee D.W."/>
            <person name="Kenicer G."/>
            <person name="Young J.P.W."/>
            <person name="Reis V.M."/>
            <person name="Zilli J."/>
            <person name="James E.K."/>
        </authorList>
    </citation>
    <scope>NUCLEOTIDE SEQUENCE [LARGE SCALE GENOMIC DNA]</scope>
    <source>
        <strain evidence="2 5">JPY530</strain>
    </source>
</reference>